<dbReference type="Gene3D" id="3.90.226.10">
    <property type="entry name" value="2-enoyl-CoA Hydratase, Chain A, domain 1"/>
    <property type="match status" value="1"/>
</dbReference>
<evidence type="ECO:0000256" key="1">
    <source>
        <dbReference type="ARBA" id="ARBA00005254"/>
    </source>
</evidence>
<sequence length="272" mass="29946">MSDLLFEVHEHIGIITLNRPDSLNSFSQEMITQWIEALEQIKNNDSIYVGVVTGNGRAFCAGGDTKALRNGEGFMAKTAGEDDDFVDLPLNVKNGLWKHIQRIPLLMENIDKPMIAAINGPAIGAGLDMALMCDIRYASDRAKLGEGYVNAGIVPGDGGGYYLPRLVGVDKALELLWTGKILNADEAKAIGLVTHVIPDDQLMNEVLAFAKRLTNGPQEVIKMTKRIVYESRTMSLKQSLDLVSSFMAIAVHHPDHQEAVKAMNEKRKPQYN</sequence>
<reference evidence="3 4" key="1">
    <citation type="submission" date="2024-09" db="EMBL/GenBank/DDBJ databases">
        <authorList>
            <person name="Sun Q."/>
            <person name="Mori K."/>
        </authorList>
    </citation>
    <scope>NUCLEOTIDE SEQUENCE [LARGE SCALE GENOMIC DNA]</scope>
    <source>
        <strain evidence="3 4">CCM 7228</strain>
    </source>
</reference>
<protein>
    <submittedName>
        <fullName evidence="3">Enoyl-CoA hydratase/isomerase family protein</fullName>
    </submittedName>
</protein>
<keyword evidence="4" id="KW-1185">Reference proteome</keyword>
<dbReference type="SUPFAM" id="SSF52096">
    <property type="entry name" value="ClpP/crotonase"/>
    <property type="match status" value="1"/>
</dbReference>
<evidence type="ECO:0000313" key="4">
    <source>
        <dbReference type="Proteomes" id="UP001589854"/>
    </source>
</evidence>
<dbReference type="EMBL" id="JBHLVO010000008">
    <property type="protein sequence ID" value="MFC0272078.1"/>
    <property type="molecule type" value="Genomic_DNA"/>
</dbReference>
<name>A0ABV6GEG9_9BACI</name>
<gene>
    <name evidence="3" type="ORF">ACFFIX_11510</name>
</gene>
<organism evidence="3 4">
    <name type="scientific">Metabacillus herbersteinensis</name>
    <dbReference type="NCBI Taxonomy" id="283816"/>
    <lineage>
        <taxon>Bacteria</taxon>
        <taxon>Bacillati</taxon>
        <taxon>Bacillota</taxon>
        <taxon>Bacilli</taxon>
        <taxon>Bacillales</taxon>
        <taxon>Bacillaceae</taxon>
        <taxon>Metabacillus</taxon>
    </lineage>
</organism>
<accession>A0ABV6GEG9</accession>
<dbReference type="InterPro" id="IPR018376">
    <property type="entry name" value="Enoyl-CoA_hyd/isom_CS"/>
</dbReference>
<evidence type="ECO:0000256" key="2">
    <source>
        <dbReference type="RuleBase" id="RU003707"/>
    </source>
</evidence>
<comment type="similarity">
    <text evidence="1 2">Belongs to the enoyl-CoA hydratase/isomerase family.</text>
</comment>
<dbReference type="InterPro" id="IPR001753">
    <property type="entry name" value="Enoyl-CoA_hydra/iso"/>
</dbReference>
<dbReference type="CDD" id="cd06558">
    <property type="entry name" value="crotonase-like"/>
    <property type="match status" value="1"/>
</dbReference>
<comment type="caution">
    <text evidence="3">The sequence shown here is derived from an EMBL/GenBank/DDBJ whole genome shotgun (WGS) entry which is preliminary data.</text>
</comment>
<dbReference type="PROSITE" id="PS00166">
    <property type="entry name" value="ENOYL_COA_HYDRATASE"/>
    <property type="match status" value="1"/>
</dbReference>
<dbReference type="RefSeq" id="WP_378934021.1">
    <property type="nucleotide sequence ID" value="NZ_JBHLVO010000008.1"/>
</dbReference>
<dbReference type="InterPro" id="IPR029045">
    <property type="entry name" value="ClpP/crotonase-like_dom_sf"/>
</dbReference>
<evidence type="ECO:0000313" key="3">
    <source>
        <dbReference type="EMBL" id="MFC0272078.1"/>
    </source>
</evidence>
<dbReference type="PANTHER" id="PTHR43802:SF1">
    <property type="entry name" value="IP11341P-RELATED"/>
    <property type="match status" value="1"/>
</dbReference>
<dbReference type="Proteomes" id="UP001589854">
    <property type="component" value="Unassembled WGS sequence"/>
</dbReference>
<dbReference type="Pfam" id="PF00378">
    <property type="entry name" value="ECH_1"/>
    <property type="match status" value="1"/>
</dbReference>
<proteinExistence type="inferred from homology"/>
<dbReference type="PANTHER" id="PTHR43802">
    <property type="entry name" value="ENOYL-COA HYDRATASE"/>
    <property type="match status" value="1"/>
</dbReference>